<gene>
    <name evidence="2" type="ORF">ACE1B6_12155</name>
</gene>
<reference evidence="2 3" key="1">
    <citation type="submission" date="2024-09" db="EMBL/GenBank/DDBJ databases">
        <title>Floridaenema gen nov. (Aerosakkonemataceae, Aerosakkonematales ord. nov., Cyanobacteria) from benthic tropical and subtropical fresh waters, with the description of four new species.</title>
        <authorList>
            <person name="Moretto J.A."/>
            <person name="Berthold D.E."/>
            <person name="Lefler F.W."/>
            <person name="Huang I.-S."/>
            <person name="Laughinghouse H. IV."/>
        </authorList>
    </citation>
    <scope>NUCLEOTIDE SEQUENCE [LARGE SCALE GENOMIC DNA]</scope>
    <source>
        <strain evidence="2 3">BLCC-F154</strain>
    </source>
</reference>
<proteinExistence type="predicted"/>
<dbReference type="NCBIfam" id="NF033537">
    <property type="entry name" value="lasso_biosyn_B2"/>
    <property type="match status" value="1"/>
</dbReference>
<dbReference type="Pfam" id="PF13471">
    <property type="entry name" value="Transglut_core3"/>
    <property type="match status" value="1"/>
</dbReference>
<feature type="domain" description="Microcin J25-processing protein McjB C-terminal" evidence="1">
    <location>
        <begin position="58"/>
        <end position="142"/>
    </location>
</feature>
<name>A0ABV4YD20_9CYAN</name>
<dbReference type="Proteomes" id="UP001576776">
    <property type="component" value="Unassembled WGS sequence"/>
</dbReference>
<protein>
    <submittedName>
        <fullName evidence="2">Lasso peptide biosynthesis B2 protein</fullName>
    </submittedName>
</protein>
<evidence type="ECO:0000313" key="3">
    <source>
        <dbReference type="Proteomes" id="UP001576776"/>
    </source>
</evidence>
<dbReference type="EMBL" id="JBHFNS010000050">
    <property type="protein sequence ID" value="MFB2935998.1"/>
    <property type="molecule type" value="Genomic_DNA"/>
</dbReference>
<evidence type="ECO:0000313" key="2">
    <source>
        <dbReference type="EMBL" id="MFB2935998.1"/>
    </source>
</evidence>
<accession>A0ABV4YD20</accession>
<dbReference type="InterPro" id="IPR053521">
    <property type="entry name" value="McjB-like"/>
</dbReference>
<comment type="caution">
    <text evidence="2">The sequence shown here is derived from an EMBL/GenBank/DDBJ whole genome shotgun (WGS) entry which is preliminary data.</text>
</comment>
<evidence type="ECO:0000259" key="1">
    <source>
        <dbReference type="Pfam" id="PF13471"/>
    </source>
</evidence>
<sequence length="155" mass="17795">MLAINSWRKLKSLSWSELILLIQAFLLLPLVAFGIKCFGFRRLYEKIANFSFSQTQVEKKDGIKQARAIAKIIEVASRYGLYKPNCLQKSLLLWWLLQQRNIVTELRIGVRKKAEVLEAHAWVEYQGCVLNDRSDVDQVFAPFAGAILPVEVKTL</sequence>
<organism evidence="2 3">
    <name type="scientific">Floridaenema fluviatile BLCC-F154</name>
    <dbReference type="NCBI Taxonomy" id="3153640"/>
    <lineage>
        <taxon>Bacteria</taxon>
        <taxon>Bacillati</taxon>
        <taxon>Cyanobacteriota</taxon>
        <taxon>Cyanophyceae</taxon>
        <taxon>Oscillatoriophycideae</taxon>
        <taxon>Aerosakkonematales</taxon>
        <taxon>Aerosakkonemataceae</taxon>
        <taxon>Floridanema</taxon>
        <taxon>Floridanema fluviatile</taxon>
    </lineage>
</organism>
<dbReference type="InterPro" id="IPR032708">
    <property type="entry name" value="McjB_C"/>
</dbReference>
<keyword evidence="3" id="KW-1185">Reference proteome</keyword>
<dbReference type="RefSeq" id="WP_413257499.1">
    <property type="nucleotide sequence ID" value="NZ_JBHFNS010000050.1"/>
</dbReference>